<feature type="signal peptide" evidence="2">
    <location>
        <begin position="1"/>
        <end position="22"/>
    </location>
</feature>
<evidence type="ECO:0000313" key="4">
    <source>
        <dbReference type="Proteomes" id="UP000051681"/>
    </source>
</evidence>
<keyword evidence="4" id="KW-1185">Reference proteome</keyword>
<dbReference type="InterPro" id="IPR036182">
    <property type="entry name" value="PCuAC_sf"/>
</dbReference>
<reference evidence="3 4" key="1">
    <citation type="submission" date="2015-09" db="EMBL/GenBank/DDBJ databases">
        <authorList>
            <consortium name="Swine Surveillance"/>
        </authorList>
    </citation>
    <scope>NUCLEOTIDE SEQUENCE [LARGE SCALE GENOMIC DNA]</scope>
    <source>
        <strain evidence="3 4">CECT 8383</strain>
    </source>
</reference>
<protein>
    <recommendedName>
        <fullName evidence="5">Copper-binding protein</fullName>
    </recommendedName>
</protein>
<evidence type="ECO:0000256" key="2">
    <source>
        <dbReference type="SAM" id="SignalP"/>
    </source>
</evidence>
<dbReference type="OrthoDB" id="9796962at2"/>
<evidence type="ECO:0008006" key="5">
    <source>
        <dbReference type="Google" id="ProtNLM"/>
    </source>
</evidence>
<evidence type="ECO:0000256" key="1">
    <source>
        <dbReference type="SAM" id="MobiDB-lite"/>
    </source>
</evidence>
<dbReference type="AlphaFoldDB" id="A0A0P1H7T8"/>
<name>A0A0P1H7T8_9RHOB</name>
<accession>A0A0P1H7T8</accession>
<dbReference type="InterPro" id="IPR058248">
    <property type="entry name" value="Lxx211020-like"/>
</dbReference>
<feature type="compositionally biased region" description="Basic residues" evidence="1">
    <location>
        <begin position="146"/>
        <end position="160"/>
    </location>
</feature>
<feature type="compositionally biased region" description="Basic and acidic residues" evidence="1">
    <location>
        <begin position="161"/>
        <end position="171"/>
    </location>
</feature>
<feature type="region of interest" description="Disordered" evidence="1">
    <location>
        <begin position="144"/>
        <end position="171"/>
    </location>
</feature>
<dbReference type="Pfam" id="PF04314">
    <property type="entry name" value="PCuAC"/>
    <property type="match status" value="1"/>
</dbReference>
<dbReference type="Proteomes" id="UP000051681">
    <property type="component" value="Unassembled WGS sequence"/>
</dbReference>
<dbReference type="EMBL" id="CYSF01000001">
    <property type="protein sequence ID" value="CUH82986.1"/>
    <property type="molecule type" value="Genomic_DNA"/>
</dbReference>
<dbReference type="InterPro" id="IPR007410">
    <property type="entry name" value="LpqE-like"/>
</dbReference>
<keyword evidence="2" id="KW-0732">Signal</keyword>
<feature type="chain" id="PRO_5006064160" description="Copper-binding protein" evidence="2">
    <location>
        <begin position="23"/>
        <end position="171"/>
    </location>
</feature>
<dbReference type="STRING" id="340021.TM5383_00168"/>
<gene>
    <name evidence="3" type="ORF">TM5383_00168</name>
</gene>
<dbReference type="SUPFAM" id="SSF110087">
    <property type="entry name" value="DR1885-like metal-binding protein"/>
    <property type="match status" value="1"/>
</dbReference>
<organism evidence="3 4">
    <name type="scientific">Thalassovita mediterranea</name>
    <dbReference type="NCBI Taxonomy" id="340021"/>
    <lineage>
        <taxon>Bacteria</taxon>
        <taxon>Pseudomonadati</taxon>
        <taxon>Pseudomonadota</taxon>
        <taxon>Alphaproteobacteria</taxon>
        <taxon>Rhodobacterales</taxon>
        <taxon>Roseobacteraceae</taxon>
        <taxon>Thalassovita</taxon>
    </lineage>
</organism>
<dbReference type="RefSeq" id="WP_058317149.1">
    <property type="nucleotide sequence ID" value="NZ_CYSF01000001.1"/>
</dbReference>
<sequence>MSFKSTLLAAVVTAFVALPAFADGITVKDAYARSATPMAKTGAAFMMIMNHSGSDDRLIDARADVAKRVELHTHKDNGEGVMQMLHVKEGFAIADGEMLSLERGGHHVMFMGLTEPFTQDKMVPVTLVFEKAGEVVVEIPVDLNRKGGHGHGHGDHGHKHGDHDKMMKKSN</sequence>
<proteinExistence type="predicted"/>
<dbReference type="Gene3D" id="2.60.40.1890">
    <property type="entry name" value="PCu(A)C copper chaperone"/>
    <property type="match status" value="1"/>
</dbReference>
<dbReference type="PANTHER" id="PTHR36302:SF1">
    <property type="entry name" value="COPPER CHAPERONE PCU(A)C"/>
    <property type="match status" value="1"/>
</dbReference>
<dbReference type="PANTHER" id="PTHR36302">
    <property type="entry name" value="BLR7088 PROTEIN"/>
    <property type="match status" value="1"/>
</dbReference>
<evidence type="ECO:0000313" key="3">
    <source>
        <dbReference type="EMBL" id="CUH82986.1"/>
    </source>
</evidence>